<evidence type="ECO:0000256" key="2">
    <source>
        <dbReference type="ARBA" id="ARBA00023125"/>
    </source>
</evidence>
<dbReference type="Gene3D" id="1.20.120.530">
    <property type="entry name" value="GntR ligand-binding domain-like"/>
    <property type="match status" value="1"/>
</dbReference>
<dbReference type="SMART" id="SM00895">
    <property type="entry name" value="FCD"/>
    <property type="match status" value="1"/>
</dbReference>
<dbReference type="RefSeq" id="WP_086510513.1">
    <property type="nucleotide sequence ID" value="NZ_JABFTQ010000014.1"/>
</dbReference>
<dbReference type="Pfam" id="PF07729">
    <property type="entry name" value="FCD"/>
    <property type="match status" value="1"/>
</dbReference>
<feature type="region of interest" description="Disordered" evidence="4">
    <location>
        <begin position="1"/>
        <end position="20"/>
    </location>
</feature>
<dbReference type="Proteomes" id="UP001320154">
    <property type="component" value="Unassembled WGS sequence"/>
</dbReference>
<organism evidence="6 7">
    <name type="scientific">Billgrantia desiderata</name>
    <dbReference type="NCBI Taxonomy" id="52021"/>
    <lineage>
        <taxon>Bacteria</taxon>
        <taxon>Pseudomonadati</taxon>
        <taxon>Pseudomonadota</taxon>
        <taxon>Gammaproteobacteria</taxon>
        <taxon>Oceanospirillales</taxon>
        <taxon>Halomonadaceae</taxon>
        <taxon>Billgrantia</taxon>
    </lineage>
</organism>
<reference evidence="6 7" key="1">
    <citation type="journal article" date="2021" name="Front. Microbiol.">
        <title>Aerobic Denitrification and Heterotrophic Sulfur Oxidation in the Genus Halomonas Revealed by Six Novel Species Characterizations and Genome-Based Analysis.</title>
        <authorList>
            <person name="Wang L."/>
            <person name="Shao Z."/>
        </authorList>
    </citation>
    <scope>NUCLEOTIDE SEQUENCE [LARGE SCALE GENOMIC DNA]</scope>
    <source>
        <strain evidence="6 7">MCCC 1A05748</strain>
    </source>
</reference>
<protein>
    <submittedName>
        <fullName evidence="6">FCD domain-containing protein</fullName>
    </submittedName>
</protein>
<dbReference type="InterPro" id="IPR000524">
    <property type="entry name" value="Tscrpt_reg_HTH_GntR"/>
</dbReference>
<evidence type="ECO:0000256" key="4">
    <source>
        <dbReference type="SAM" id="MobiDB-lite"/>
    </source>
</evidence>
<sequence length="251" mass="28304">MVMAMPTELDKQQGPAVRPERRTLRAPSLTDLAYREIEGMILARELETGKRLNDSHLAKRFGISRGPVREAIGRLASAGLVEMIQNKGAYVRVIDIDDALEIYDIRAALERAGVMAAARRMTPELLARLRQQVERMDVCEAAGDREAYFVANLEFHRMIHEASGNKRLVELSERFARELRLFRHVSLITAGIHDSNLEHHRILEALEQGEAEQAAAAMEDHVKQAKERLMSLASSLRDKPHDLRAPAIDKT</sequence>
<name>A0ABS9BAG9_9GAMM</name>
<comment type="caution">
    <text evidence="6">The sequence shown here is derived from an EMBL/GenBank/DDBJ whole genome shotgun (WGS) entry which is preliminary data.</text>
</comment>
<keyword evidence="7" id="KW-1185">Reference proteome</keyword>
<dbReference type="InterPro" id="IPR011711">
    <property type="entry name" value="GntR_C"/>
</dbReference>
<dbReference type="SUPFAM" id="SSF46785">
    <property type="entry name" value="Winged helix' DNA-binding domain"/>
    <property type="match status" value="1"/>
</dbReference>
<evidence type="ECO:0000259" key="5">
    <source>
        <dbReference type="PROSITE" id="PS50949"/>
    </source>
</evidence>
<keyword evidence="1" id="KW-0805">Transcription regulation</keyword>
<dbReference type="PROSITE" id="PS50949">
    <property type="entry name" value="HTH_GNTR"/>
    <property type="match status" value="1"/>
</dbReference>
<keyword evidence="3" id="KW-0804">Transcription</keyword>
<dbReference type="PANTHER" id="PTHR43537">
    <property type="entry name" value="TRANSCRIPTIONAL REGULATOR, GNTR FAMILY"/>
    <property type="match status" value="1"/>
</dbReference>
<dbReference type="SMART" id="SM00345">
    <property type="entry name" value="HTH_GNTR"/>
    <property type="match status" value="1"/>
</dbReference>
<accession>A0ABS9BAG9</accession>
<dbReference type="Pfam" id="PF00392">
    <property type="entry name" value="GntR"/>
    <property type="match status" value="1"/>
</dbReference>
<evidence type="ECO:0000313" key="7">
    <source>
        <dbReference type="Proteomes" id="UP001320154"/>
    </source>
</evidence>
<evidence type="ECO:0000313" key="6">
    <source>
        <dbReference type="EMBL" id="MCE8048661.1"/>
    </source>
</evidence>
<dbReference type="CDD" id="cd07377">
    <property type="entry name" value="WHTH_GntR"/>
    <property type="match status" value="1"/>
</dbReference>
<gene>
    <name evidence="6" type="ORF">HOP60_18205</name>
</gene>
<dbReference type="SUPFAM" id="SSF48008">
    <property type="entry name" value="GntR ligand-binding domain-like"/>
    <property type="match status" value="1"/>
</dbReference>
<dbReference type="InterPro" id="IPR036390">
    <property type="entry name" value="WH_DNA-bd_sf"/>
</dbReference>
<proteinExistence type="predicted"/>
<dbReference type="PANTHER" id="PTHR43537:SF45">
    <property type="entry name" value="GNTR FAMILY REGULATORY PROTEIN"/>
    <property type="match status" value="1"/>
</dbReference>
<dbReference type="Gene3D" id="1.10.10.10">
    <property type="entry name" value="Winged helix-like DNA-binding domain superfamily/Winged helix DNA-binding domain"/>
    <property type="match status" value="1"/>
</dbReference>
<dbReference type="InterPro" id="IPR036388">
    <property type="entry name" value="WH-like_DNA-bd_sf"/>
</dbReference>
<dbReference type="InterPro" id="IPR008920">
    <property type="entry name" value="TF_FadR/GntR_C"/>
</dbReference>
<keyword evidence="2" id="KW-0238">DNA-binding</keyword>
<dbReference type="EMBL" id="JABFTQ010000014">
    <property type="protein sequence ID" value="MCE8048661.1"/>
    <property type="molecule type" value="Genomic_DNA"/>
</dbReference>
<evidence type="ECO:0000256" key="1">
    <source>
        <dbReference type="ARBA" id="ARBA00023015"/>
    </source>
</evidence>
<evidence type="ECO:0000256" key="3">
    <source>
        <dbReference type="ARBA" id="ARBA00023163"/>
    </source>
</evidence>
<feature type="domain" description="HTH gntR-type" evidence="5">
    <location>
        <begin position="27"/>
        <end position="94"/>
    </location>
</feature>